<evidence type="ECO:0000256" key="4">
    <source>
        <dbReference type="ARBA" id="ARBA00023157"/>
    </source>
</evidence>
<feature type="signal peptide" evidence="5">
    <location>
        <begin position="1"/>
        <end position="19"/>
    </location>
</feature>
<keyword evidence="3 5" id="KW-0732">Signal</keyword>
<dbReference type="GO" id="GO:0005576">
    <property type="term" value="C:extracellular region"/>
    <property type="evidence" value="ECO:0007669"/>
    <property type="project" value="UniProtKB-SubCell"/>
</dbReference>
<dbReference type="AlphaFoldDB" id="A0AA38SD99"/>
<dbReference type="Pfam" id="PF16541">
    <property type="entry name" value="AltA1"/>
    <property type="match status" value="1"/>
</dbReference>
<dbReference type="EMBL" id="JANBVN010000009">
    <property type="protein sequence ID" value="KAJ9164814.1"/>
    <property type="molecule type" value="Genomic_DNA"/>
</dbReference>
<dbReference type="InterPro" id="IPR032382">
    <property type="entry name" value="AltA1"/>
</dbReference>
<name>A0AA38SD99_9PEZI</name>
<organism evidence="7 8">
    <name type="scientific">Coniochaeta hoffmannii</name>
    <dbReference type="NCBI Taxonomy" id="91930"/>
    <lineage>
        <taxon>Eukaryota</taxon>
        <taxon>Fungi</taxon>
        <taxon>Dikarya</taxon>
        <taxon>Ascomycota</taxon>
        <taxon>Pezizomycotina</taxon>
        <taxon>Sordariomycetes</taxon>
        <taxon>Sordariomycetidae</taxon>
        <taxon>Coniochaetales</taxon>
        <taxon>Coniochaetaceae</taxon>
        <taxon>Coniochaeta</taxon>
    </lineage>
</organism>
<evidence type="ECO:0000259" key="6">
    <source>
        <dbReference type="Pfam" id="PF16541"/>
    </source>
</evidence>
<proteinExistence type="predicted"/>
<evidence type="ECO:0000256" key="2">
    <source>
        <dbReference type="ARBA" id="ARBA00022525"/>
    </source>
</evidence>
<evidence type="ECO:0000256" key="1">
    <source>
        <dbReference type="ARBA" id="ARBA00004613"/>
    </source>
</evidence>
<comment type="subcellular location">
    <subcellularLocation>
        <location evidence="1">Secreted</location>
    </subcellularLocation>
</comment>
<sequence>MRVLISALLAFQAAQLVSSLRITWVVENFDYHAEYLFTNPAHQNSHGYIKFNLWNTAVADTATCSASSGQLTDFFYGTQWYPCTLPSTAPAGSAVSFRFNRPTGELEINGTIVCSENQGASAAFHIEGTTKLTLACADTTATNPNWTAGTGEFYSTREVKCFPGSCVA</sequence>
<protein>
    <recommendedName>
        <fullName evidence="6">AA1-like domain-containing protein</fullName>
    </recommendedName>
</protein>
<evidence type="ECO:0000256" key="3">
    <source>
        <dbReference type="ARBA" id="ARBA00022729"/>
    </source>
</evidence>
<keyword evidence="2" id="KW-0964">Secreted</keyword>
<feature type="chain" id="PRO_5041467683" description="AA1-like domain-containing protein" evidence="5">
    <location>
        <begin position="20"/>
        <end position="168"/>
    </location>
</feature>
<dbReference type="Proteomes" id="UP001174691">
    <property type="component" value="Unassembled WGS sequence"/>
</dbReference>
<accession>A0AA38SD99</accession>
<keyword evidence="8" id="KW-1185">Reference proteome</keyword>
<gene>
    <name evidence="7" type="ORF">NKR19_g1019</name>
</gene>
<feature type="domain" description="AA1-like" evidence="6">
    <location>
        <begin position="26"/>
        <end position="161"/>
    </location>
</feature>
<keyword evidence="4" id="KW-1015">Disulfide bond</keyword>
<comment type="caution">
    <text evidence="7">The sequence shown here is derived from an EMBL/GenBank/DDBJ whole genome shotgun (WGS) entry which is preliminary data.</text>
</comment>
<reference evidence="7" key="1">
    <citation type="submission" date="2022-07" db="EMBL/GenBank/DDBJ databases">
        <title>Fungi with potential for degradation of polypropylene.</title>
        <authorList>
            <person name="Gostincar C."/>
        </authorList>
    </citation>
    <scope>NUCLEOTIDE SEQUENCE</scope>
    <source>
        <strain evidence="7">EXF-13287</strain>
    </source>
</reference>
<evidence type="ECO:0000313" key="8">
    <source>
        <dbReference type="Proteomes" id="UP001174691"/>
    </source>
</evidence>
<evidence type="ECO:0000313" key="7">
    <source>
        <dbReference type="EMBL" id="KAJ9164814.1"/>
    </source>
</evidence>
<evidence type="ECO:0000256" key="5">
    <source>
        <dbReference type="SAM" id="SignalP"/>
    </source>
</evidence>